<dbReference type="OrthoDB" id="9815825at2"/>
<gene>
    <name evidence="5" type="ORF">CWS01_04630</name>
</gene>
<protein>
    <submittedName>
        <fullName evidence="5">Oxidoreductase</fullName>
    </submittedName>
</protein>
<keyword evidence="2" id="KW-0560">Oxidoreductase</keyword>
<proteinExistence type="inferred from homology"/>
<dbReference type="Gene3D" id="3.30.360.10">
    <property type="entry name" value="Dihydrodipicolinate Reductase, domain 2"/>
    <property type="match status" value="1"/>
</dbReference>
<comment type="caution">
    <text evidence="5">The sequence shown here is derived from an EMBL/GenBank/DDBJ whole genome shotgun (WGS) entry which is preliminary data.</text>
</comment>
<dbReference type="SUPFAM" id="SSF51735">
    <property type="entry name" value="NAD(P)-binding Rossmann-fold domains"/>
    <property type="match status" value="1"/>
</dbReference>
<dbReference type="InterPro" id="IPR000683">
    <property type="entry name" value="Gfo/Idh/MocA-like_OxRdtase_N"/>
</dbReference>
<accession>A0A2N0Z5S0</accession>
<evidence type="ECO:0000256" key="2">
    <source>
        <dbReference type="ARBA" id="ARBA00023002"/>
    </source>
</evidence>
<dbReference type="GO" id="GO:0016491">
    <property type="term" value="F:oxidoreductase activity"/>
    <property type="evidence" value="ECO:0007669"/>
    <property type="project" value="UniProtKB-KW"/>
</dbReference>
<name>A0A2N0Z5S0_9BACI</name>
<evidence type="ECO:0000259" key="3">
    <source>
        <dbReference type="Pfam" id="PF01408"/>
    </source>
</evidence>
<evidence type="ECO:0000259" key="4">
    <source>
        <dbReference type="Pfam" id="PF22725"/>
    </source>
</evidence>
<keyword evidence="6" id="KW-1185">Reference proteome</keyword>
<dbReference type="InterPro" id="IPR050984">
    <property type="entry name" value="Gfo/Idh/MocA_domain"/>
</dbReference>
<organism evidence="5 6">
    <name type="scientific">Niallia nealsonii</name>
    <dbReference type="NCBI Taxonomy" id="115979"/>
    <lineage>
        <taxon>Bacteria</taxon>
        <taxon>Bacillati</taxon>
        <taxon>Bacillota</taxon>
        <taxon>Bacilli</taxon>
        <taxon>Bacillales</taxon>
        <taxon>Bacillaceae</taxon>
        <taxon>Niallia</taxon>
    </lineage>
</organism>
<reference evidence="5 6" key="1">
    <citation type="journal article" date="2003" name="Int. J. Syst. Evol. Microbiol.">
        <title>Bacillus nealsonii sp. nov., isolated from a spacecraft-assembly facility, whose spores are gamma-radiation resistant.</title>
        <authorList>
            <person name="Venkateswaran K."/>
            <person name="Kempf M."/>
            <person name="Chen F."/>
            <person name="Satomi M."/>
            <person name="Nicholson W."/>
            <person name="Kern R."/>
        </authorList>
    </citation>
    <scope>NUCLEOTIDE SEQUENCE [LARGE SCALE GENOMIC DNA]</scope>
    <source>
        <strain evidence="5 6">FO-92</strain>
    </source>
</reference>
<dbReference type="PANTHER" id="PTHR22604:SF105">
    <property type="entry name" value="TRANS-1,2-DIHYDROBENZENE-1,2-DIOL DEHYDROGENASE"/>
    <property type="match status" value="1"/>
</dbReference>
<evidence type="ECO:0000313" key="5">
    <source>
        <dbReference type="EMBL" id="PKG24849.1"/>
    </source>
</evidence>
<dbReference type="InterPro" id="IPR036291">
    <property type="entry name" value="NAD(P)-bd_dom_sf"/>
</dbReference>
<dbReference type="PANTHER" id="PTHR22604">
    <property type="entry name" value="OXIDOREDUCTASES"/>
    <property type="match status" value="1"/>
</dbReference>
<sequence>MKKLNWAILGPGTIAADFAQALNEVNGTVYAVGSRTLEKAEQFAKNYHVEKAFGSYDEMLQDKNIDVVYISTPHSNHYEYILKSLENNKHVLCEKAITVNSSQLQKIVQLAEKKQLIVAEAMTVYHMPLYKKLREIVQSGKIGNLKMVTVNFGSCKENDVTNRFFNKDLAGGALLDIGTYALSFARFFLSKKPNEILTTMKKFETGVDEQSGIILKNEEDEMAVITLTMRARMQKLGVVAGDLGYITVDAFPRADKATITYLDGTQEIIQAGDTNKALCYEIKDIEEYIHNKSSKKTLDLSVDVMDIMTDVRKQWGITYSFE</sequence>
<dbReference type="SUPFAM" id="SSF55347">
    <property type="entry name" value="Glyceraldehyde-3-phosphate dehydrogenase-like, C-terminal domain"/>
    <property type="match status" value="1"/>
</dbReference>
<evidence type="ECO:0000313" key="6">
    <source>
        <dbReference type="Proteomes" id="UP000233375"/>
    </source>
</evidence>
<dbReference type="Pfam" id="PF22725">
    <property type="entry name" value="GFO_IDH_MocA_C3"/>
    <property type="match status" value="1"/>
</dbReference>
<feature type="domain" description="Gfo/Idh/MocA-like oxidoreductase N-terminal" evidence="3">
    <location>
        <begin position="4"/>
        <end position="119"/>
    </location>
</feature>
<dbReference type="GO" id="GO:0000166">
    <property type="term" value="F:nucleotide binding"/>
    <property type="evidence" value="ECO:0007669"/>
    <property type="project" value="InterPro"/>
</dbReference>
<feature type="domain" description="GFO/IDH/MocA-like oxidoreductase" evidence="4">
    <location>
        <begin position="130"/>
        <end position="245"/>
    </location>
</feature>
<dbReference type="Gene3D" id="3.40.50.720">
    <property type="entry name" value="NAD(P)-binding Rossmann-like Domain"/>
    <property type="match status" value="1"/>
</dbReference>
<comment type="similarity">
    <text evidence="1">Belongs to the Gfo/Idh/MocA family.</text>
</comment>
<dbReference type="AlphaFoldDB" id="A0A2N0Z5S0"/>
<dbReference type="InterPro" id="IPR055170">
    <property type="entry name" value="GFO_IDH_MocA-like_dom"/>
</dbReference>
<evidence type="ECO:0000256" key="1">
    <source>
        <dbReference type="ARBA" id="ARBA00010928"/>
    </source>
</evidence>
<dbReference type="Proteomes" id="UP000233375">
    <property type="component" value="Unassembled WGS sequence"/>
</dbReference>
<dbReference type="Pfam" id="PF01408">
    <property type="entry name" value="GFO_IDH_MocA"/>
    <property type="match status" value="1"/>
</dbReference>
<dbReference type="EMBL" id="PISE01000010">
    <property type="protein sequence ID" value="PKG24849.1"/>
    <property type="molecule type" value="Genomic_DNA"/>
</dbReference>
<dbReference type="RefSeq" id="WP_101175879.1">
    <property type="nucleotide sequence ID" value="NZ_PISE01000010.1"/>
</dbReference>